<reference evidence="1" key="1">
    <citation type="submission" date="2018-02" db="EMBL/GenBank/DDBJ databases">
        <title>Rhizophora mucronata_Transcriptome.</title>
        <authorList>
            <person name="Meera S.P."/>
            <person name="Sreeshan A."/>
            <person name="Augustine A."/>
        </authorList>
    </citation>
    <scope>NUCLEOTIDE SEQUENCE</scope>
    <source>
        <tissue evidence="1">Leaf</tissue>
    </source>
</reference>
<proteinExistence type="predicted"/>
<organism evidence="1">
    <name type="scientific">Rhizophora mucronata</name>
    <name type="common">Asiatic mangrove</name>
    <dbReference type="NCBI Taxonomy" id="61149"/>
    <lineage>
        <taxon>Eukaryota</taxon>
        <taxon>Viridiplantae</taxon>
        <taxon>Streptophyta</taxon>
        <taxon>Embryophyta</taxon>
        <taxon>Tracheophyta</taxon>
        <taxon>Spermatophyta</taxon>
        <taxon>Magnoliopsida</taxon>
        <taxon>eudicotyledons</taxon>
        <taxon>Gunneridae</taxon>
        <taxon>Pentapetalae</taxon>
        <taxon>rosids</taxon>
        <taxon>fabids</taxon>
        <taxon>Malpighiales</taxon>
        <taxon>Rhizophoraceae</taxon>
        <taxon>Rhizophora</taxon>
    </lineage>
</organism>
<dbReference type="EMBL" id="GGEC01084725">
    <property type="protein sequence ID" value="MBX65209.1"/>
    <property type="molecule type" value="Transcribed_RNA"/>
</dbReference>
<sequence>MYVLSSKVLVLTFNFLGKLLSLFGFERFLD</sequence>
<evidence type="ECO:0000313" key="1">
    <source>
        <dbReference type="EMBL" id="MBX65209.1"/>
    </source>
</evidence>
<name>A0A2P2QE07_RHIMU</name>
<protein>
    <submittedName>
        <fullName evidence="1">Uncharacterized protein</fullName>
    </submittedName>
</protein>
<accession>A0A2P2QE07</accession>
<dbReference type="AlphaFoldDB" id="A0A2P2QE07"/>